<dbReference type="AlphaFoldDB" id="A0A3M6TYG0"/>
<gene>
    <name evidence="3" type="ORF">pdam_00000653</name>
</gene>
<sequence length="354" mass="40233">MRKLLTGHWKQAARGHIIITTRREATEIGEEMGIEESSCIELKCFTEEEGVQFLKTRGGTAGEDNDFRELVGELGGLPLALDQAAAYIRSLRQPIKEYLKKYRKQKMLLLKKKKAVNLVEYTSRERLAVHTTWSLNFEHVMQMSEEMDLGETPSIVMKMSAYLGPDDIPYQVINEGLHVVGTSGQEVSDLWDAAETVSLLTKYGTDSFSVYRLVQDVIRSEIEKDKTEVRILCCAVHAFNHALTKTRSPAEAVAEDNERKKEADQLREKGNNAFKNSKFKEALDLYTRAIDLWPNDHSFFCNRALCHLKLGKPRNALKDCQKCLYLKPDYSKALQRKAWALLELVKGGNSELEG</sequence>
<dbReference type="Pfam" id="PF00515">
    <property type="entry name" value="TPR_1"/>
    <property type="match status" value="1"/>
</dbReference>
<dbReference type="Gene3D" id="1.25.40.10">
    <property type="entry name" value="Tetratricopeptide repeat domain"/>
    <property type="match status" value="1"/>
</dbReference>
<dbReference type="InterPro" id="IPR051966">
    <property type="entry name" value="RPAP3"/>
</dbReference>
<dbReference type="OrthoDB" id="6088515at2759"/>
<dbReference type="SUPFAM" id="SSF52540">
    <property type="entry name" value="P-loop containing nucleoside triphosphate hydrolases"/>
    <property type="match status" value="1"/>
</dbReference>
<evidence type="ECO:0000256" key="1">
    <source>
        <dbReference type="ARBA" id="ARBA00022803"/>
    </source>
</evidence>
<dbReference type="EMBL" id="RCHS01002704">
    <property type="protein sequence ID" value="RMX46319.1"/>
    <property type="molecule type" value="Genomic_DNA"/>
</dbReference>
<evidence type="ECO:0000313" key="4">
    <source>
        <dbReference type="Proteomes" id="UP000275408"/>
    </source>
</evidence>
<dbReference type="SMART" id="SM00028">
    <property type="entry name" value="TPR"/>
    <property type="match status" value="2"/>
</dbReference>
<dbReference type="GO" id="GO:0101031">
    <property type="term" value="C:protein folding chaperone complex"/>
    <property type="evidence" value="ECO:0007669"/>
    <property type="project" value="TreeGrafter"/>
</dbReference>
<dbReference type="PROSITE" id="PS50005">
    <property type="entry name" value="TPR"/>
    <property type="match status" value="1"/>
</dbReference>
<dbReference type="InterPro" id="IPR027417">
    <property type="entry name" value="P-loop_NTPase"/>
</dbReference>
<proteinExistence type="predicted"/>
<dbReference type="InterPro" id="IPR011990">
    <property type="entry name" value="TPR-like_helical_dom_sf"/>
</dbReference>
<dbReference type="PANTHER" id="PTHR46423">
    <property type="entry name" value="RNA POLYMERASE II-ASSOCIATED PROTEIN 3"/>
    <property type="match status" value="1"/>
</dbReference>
<accession>A0A3M6TYG0</accession>
<comment type="caution">
    <text evidence="3">The sequence shown here is derived from an EMBL/GenBank/DDBJ whole genome shotgun (WGS) entry which is preliminary data.</text>
</comment>
<dbReference type="PANTHER" id="PTHR46423:SF1">
    <property type="entry name" value="RNA POLYMERASE II-ASSOCIATED PROTEIN 3"/>
    <property type="match status" value="1"/>
</dbReference>
<dbReference type="InterPro" id="IPR019734">
    <property type="entry name" value="TPR_rpt"/>
</dbReference>
<organism evidence="3 4">
    <name type="scientific">Pocillopora damicornis</name>
    <name type="common">Cauliflower coral</name>
    <name type="synonym">Millepora damicornis</name>
    <dbReference type="NCBI Taxonomy" id="46731"/>
    <lineage>
        <taxon>Eukaryota</taxon>
        <taxon>Metazoa</taxon>
        <taxon>Cnidaria</taxon>
        <taxon>Anthozoa</taxon>
        <taxon>Hexacorallia</taxon>
        <taxon>Scleractinia</taxon>
        <taxon>Astrocoeniina</taxon>
        <taxon>Pocilloporidae</taxon>
        <taxon>Pocillopora</taxon>
    </lineage>
</organism>
<dbReference type="STRING" id="46731.A0A3M6TYG0"/>
<name>A0A3M6TYG0_POCDA</name>
<evidence type="ECO:0000256" key="2">
    <source>
        <dbReference type="PROSITE-ProRule" id="PRU00339"/>
    </source>
</evidence>
<dbReference type="Proteomes" id="UP000275408">
    <property type="component" value="Unassembled WGS sequence"/>
</dbReference>
<reference evidence="3 4" key="1">
    <citation type="journal article" date="2018" name="Sci. Rep.">
        <title>Comparative analysis of the Pocillopora damicornis genome highlights role of immune system in coral evolution.</title>
        <authorList>
            <person name="Cunning R."/>
            <person name="Bay R.A."/>
            <person name="Gillette P."/>
            <person name="Baker A.C."/>
            <person name="Traylor-Knowles N."/>
        </authorList>
    </citation>
    <scope>NUCLEOTIDE SEQUENCE [LARGE SCALE GENOMIC DNA]</scope>
    <source>
        <strain evidence="3">RSMAS</strain>
        <tissue evidence="3">Whole animal</tissue>
    </source>
</reference>
<protein>
    <submittedName>
        <fullName evidence="3">Uncharacterized protein</fullName>
    </submittedName>
</protein>
<keyword evidence="4" id="KW-1185">Reference proteome</keyword>
<keyword evidence="1 2" id="KW-0802">TPR repeat</keyword>
<dbReference type="SUPFAM" id="SSF48452">
    <property type="entry name" value="TPR-like"/>
    <property type="match status" value="1"/>
</dbReference>
<evidence type="ECO:0000313" key="3">
    <source>
        <dbReference type="EMBL" id="RMX46319.1"/>
    </source>
</evidence>
<feature type="repeat" description="TPR" evidence="2">
    <location>
        <begin position="263"/>
        <end position="296"/>
    </location>
</feature>